<comment type="caution">
    <text evidence="2">The sequence shown here is derived from an EMBL/GenBank/DDBJ whole genome shotgun (WGS) entry which is preliminary data.</text>
</comment>
<gene>
    <name evidence="2" type="ORF">A4D02_21690</name>
</gene>
<dbReference type="RefSeq" id="WP_014218454.1">
    <property type="nucleotide sequence ID" value="NZ_LWBO01000003.1"/>
</dbReference>
<evidence type="ECO:0000313" key="2">
    <source>
        <dbReference type="EMBL" id="OQP53017.1"/>
    </source>
</evidence>
<dbReference type="Proteomes" id="UP000192277">
    <property type="component" value="Unassembled WGS sequence"/>
</dbReference>
<name>A0ABX3P1E1_9BACT</name>
<protein>
    <recommendedName>
        <fullName evidence="4">Lipocalin-like domain-containing protein</fullName>
    </recommendedName>
</protein>
<keyword evidence="3" id="KW-1185">Reference proteome</keyword>
<evidence type="ECO:0000313" key="3">
    <source>
        <dbReference type="Proteomes" id="UP000192277"/>
    </source>
</evidence>
<evidence type="ECO:0000256" key="1">
    <source>
        <dbReference type="SAM" id="MobiDB-lite"/>
    </source>
</evidence>
<sequence length="379" mass="42372">MKSVLLFLFLGISFCGHTQDLTGIWRGNFKRTPVGQQGRMMDLLGNDERYKFEVQLDQKSKSFKGVTYSYLTTIFYGKATCQGTVNPATHQVMLEELKIVEVRMSGSSDACVMTLFMKYSKENGEEFLEGTYISYNTKDSTNCGRGTVFLRKVTTSDFYEEPFLTNKEKQKPEEKKPEVVKVDTTTNKAIVKTTPKTKPQTTTTVKKPVNNKVVTTKPATTKPDNKAIVKTPAETKPNVKIVDMDTLKKVTVKVPPATIPVPKVLASRENELVKTITTNAKTVEINIYDNGTVDGDTISVYVDKKLVLSKKRLTEKAIPLTLTLDENLPVHELVMVAENLGEIPPNTSLMVVKAGGKEYEVRITSTEQKNAVVVFKYEK</sequence>
<feature type="region of interest" description="Disordered" evidence="1">
    <location>
        <begin position="190"/>
        <end position="210"/>
    </location>
</feature>
<reference evidence="2 3" key="1">
    <citation type="submission" date="2016-04" db="EMBL/GenBank/DDBJ databases">
        <authorList>
            <person name="Chen L."/>
            <person name="Zhuang W."/>
            <person name="Wang G."/>
        </authorList>
    </citation>
    <scope>NUCLEOTIDE SEQUENCE [LARGE SCALE GENOMIC DNA]</scope>
    <source>
        <strain evidence="3">GR20</strain>
    </source>
</reference>
<proteinExistence type="predicted"/>
<feature type="compositionally biased region" description="Low complexity" evidence="1">
    <location>
        <begin position="191"/>
        <end position="210"/>
    </location>
</feature>
<evidence type="ECO:0008006" key="4">
    <source>
        <dbReference type="Google" id="ProtNLM"/>
    </source>
</evidence>
<accession>A0ABX3P1E1</accession>
<dbReference type="EMBL" id="LWBO01000003">
    <property type="protein sequence ID" value="OQP53017.1"/>
    <property type="molecule type" value="Genomic_DNA"/>
</dbReference>
<organism evidence="2 3">
    <name type="scientific">Niastella koreensis</name>
    <dbReference type="NCBI Taxonomy" id="354356"/>
    <lineage>
        <taxon>Bacteria</taxon>
        <taxon>Pseudomonadati</taxon>
        <taxon>Bacteroidota</taxon>
        <taxon>Chitinophagia</taxon>
        <taxon>Chitinophagales</taxon>
        <taxon>Chitinophagaceae</taxon>
        <taxon>Niastella</taxon>
    </lineage>
</organism>